<evidence type="ECO:0000313" key="1">
    <source>
        <dbReference type="EMBL" id="QTH12475.1"/>
    </source>
</evidence>
<evidence type="ECO:0000313" key="2">
    <source>
        <dbReference type="Proteomes" id="UP000663914"/>
    </source>
</evidence>
<name>A0A8B6UKP8_9PSED</name>
<gene>
    <name evidence="1" type="ORF">C4C32_17975</name>
</gene>
<reference evidence="1" key="2">
    <citation type="submission" date="2021-03" db="EMBL/GenBank/DDBJ databases">
        <authorList>
            <person name="Valentovich L.N."/>
            <person name="Akhremchuk A.E."/>
            <person name="Miamin V.E."/>
        </authorList>
    </citation>
    <scope>NUCLEOTIDE SEQUENCE</scope>
    <source>
        <strain evidence="1">3prime</strain>
    </source>
</reference>
<dbReference type="InterPro" id="IPR036361">
    <property type="entry name" value="SAP_dom_sf"/>
</dbReference>
<organism evidence="1 2">
    <name type="scientific">Pseudomonas corrugata</name>
    <dbReference type="NCBI Taxonomy" id="47879"/>
    <lineage>
        <taxon>Bacteria</taxon>
        <taxon>Pseudomonadati</taxon>
        <taxon>Pseudomonadota</taxon>
        <taxon>Gammaproteobacteria</taxon>
        <taxon>Pseudomonadales</taxon>
        <taxon>Pseudomonadaceae</taxon>
        <taxon>Pseudomonas</taxon>
    </lineage>
</organism>
<dbReference type="Gene3D" id="1.10.720.30">
    <property type="entry name" value="SAP domain"/>
    <property type="match status" value="1"/>
</dbReference>
<sequence>MELTYSAQTSDFDPDKRYRNPQYFDKPESGVTKVTVVGNWPAVVEAYKTAKVEVDVIEAGGSAETDPANMGVADLRAWLTAQGIEFDPKAPKAEIQKLIPAS</sequence>
<dbReference type="AlphaFoldDB" id="A0A8B6UKP8"/>
<dbReference type="RefSeq" id="WP_208554770.1">
    <property type="nucleotide sequence ID" value="NZ_CP072011.1"/>
</dbReference>
<dbReference type="EMBL" id="CP072011">
    <property type="protein sequence ID" value="QTH12475.1"/>
    <property type="molecule type" value="Genomic_DNA"/>
</dbReference>
<protein>
    <recommendedName>
        <fullName evidence="3">HeH/LEM domain-containing protein</fullName>
    </recommendedName>
</protein>
<reference evidence="1" key="1">
    <citation type="book" date="2019" name="MICROBIAL BIOTECHNOLOGY" publisher="Unknown Publisher">
        <title>Optimization of recombineering for directed mutagenesis of bacteria Pseudomonas corrugata 3'.</title>
        <authorList>
            <person name="Buinitskaja S.V."/>
            <person name="Pilipenok N."/>
            <person name="Valentovich L.N."/>
        </authorList>
    </citation>
    <scope>NUCLEOTIDE SEQUENCE</scope>
    <source>
        <strain evidence="1">3prime</strain>
    </source>
</reference>
<dbReference type="CDD" id="cd12935">
    <property type="entry name" value="LEM_like"/>
    <property type="match status" value="1"/>
</dbReference>
<accession>A0A8B6UKP8</accession>
<proteinExistence type="predicted"/>
<evidence type="ECO:0008006" key="3">
    <source>
        <dbReference type="Google" id="ProtNLM"/>
    </source>
</evidence>
<dbReference type="Proteomes" id="UP000663914">
    <property type="component" value="Chromosome"/>
</dbReference>